<evidence type="ECO:0000259" key="12">
    <source>
        <dbReference type="Pfam" id="PF02880"/>
    </source>
</evidence>
<proteinExistence type="inferred from homology"/>
<dbReference type="Pfam" id="PF00408">
    <property type="entry name" value="PGM_PMM_IV"/>
    <property type="match status" value="1"/>
</dbReference>
<dbReference type="Gene3D" id="3.40.120.10">
    <property type="entry name" value="Alpha-D-Glucose-1,6-Bisphosphate, subunit A, domain 3"/>
    <property type="match status" value="3"/>
</dbReference>
<dbReference type="PRINTS" id="PR00509">
    <property type="entry name" value="PGMPMM"/>
</dbReference>
<feature type="domain" description="Alpha-D-phosphohexomutase C-terminal" evidence="9">
    <location>
        <begin position="376"/>
        <end position="441"/>
    </location>
</feature>
<dbReference type="GO" id="GO:0009252">
    <property type="term" value="P:peptidoglycan biosynthetic process"/>
    <property type="evidence" value="ECO:0007669"/>
    <property type="project" value="TreeGrafter"/>
</dbReference>
<evidence type="ECO:0000256" key="6">
    <source>
        <dbReference type="HAMAP-Rule" id="MF_01554"/>
    </source>
</evidence>
<reference evidence="18 19" key="3">
    <citation type="submission" date="2017-09" db="EMBL/GenBank/DDBJ databases">
        <title>Depth-based differentiation of microbial function through sediment-hosted aquifers and enrichment of novel symbionts in the deep terrestrial subsurface.</title>
        <authorList>
            <person name="Probst A.J."/>
            <person name="Ladd B."/>
            <person name="Jarett J.K."/>
            <person name="Geller-Mcgrath D.E."/>
            <person name="Sieber C.M."/>
            <person name="Emerson J.B."/>
            <person name="Anantharaman K."/>
            <person name="Thomas B.C."/>
            <person name="Malmstrom R."/>
            <person name="Stieglmeier M."/>
            <person name="Klingl A."/>
            <person name="Woyke T."/>
            <person name="Ryan C.M."/>
            <person name="Banfield J.F."/>
        </authorList>
    </citation>
    <scope>NUCLEOTIDE SEQUENCE [LARGE SCALE GENOMIC DNA]</scope>
    <source>
        <strain evidence="15">CG_4_10_14_3_um_filter_34_13</strain>
        <strain evidence="16">CG_4_9_14_3_um_filter_33_16</strain>
    </source>
</reference>
<dbReference type="Gene3D" id="3.30.310.50">
    <property type="entry name" value="Alpha-D-phosphohexomutase, C-terminal domain"/>
    <property type="match status" value="1"/>
</dbReference>
<keyword evidence="2 6" id="KW-0597">Phosphoprotein</keyword>
<dbReference type="NCBIfam" id="NF008139">
    <property type="entry name" value="PRK10887.1"/>
    <property type="match status" value="1"/>
</dbReference>
<evidence type="ECO:0000313" key="19">
    <source>
        <dbReference type="Proteomes" id="UP000230646"/>
    </source>
</evidence>
<evidence type="ECO:0000259" key="10">
    <source>
        <dbReference type="Pfam" id="PF02878"/>
    </source>
</evidence>
<accession>A0A2M8CG21</accession>
<dbReference type="Proteomes" id="UP000182763">
    <property type="component" value="Unassembled WGS sequence"/>
</dbReference>
<feature type="binding site" evidence="6">
    <location>
        <position position="244"/>
    </location>
    <ligand>
        <name>Mg(2+)</name>
        <dbReference type="ChEBI" id="CHEBI:18420"/>
    </ligand>
</feature>
<dbReference type="Proteomes" id="UP000231493">
    <property type="component" value="Unassembled WGS sequence"/>
</dbReference>
<dbReference type="FunFam" id="3.40.120.10:FF:000003">
    <property type="entry name" value="Phosphoglucosamine mutase"/>
    <property type="match status" value="1"/>
</dbReference>
<feature type="domain" description="Alpha-D-phosphohexomutase alpha/beta/alpha" evidence="11">
    <location>
        <begin position="157"/>
        <end position="255"/>
    </location>
</feature>
<evidence type="ECO:0000256" key="4">
    <source>
        <dbReference type="ARBA" id="ARBA00022842"/>
    </source>
</evidence>
<dbReference type="SUPFAM" id="SSF55957">
    <property type="entry name" value="Phosphoglucomutase, C-terminal domain"/>
    <property type="match status" value="1"/>
</dbReference>
<evidence type="ECO:0000313" key="13">
    <source>
        <dbReference type="EMBL" id="OIP70812.1"/>
    </source>
</evidence>
<organism evidence="13 17">
    <name type="scientific">Candidatus Infernicultor aquiphilus</name>
    <dbReference type="NCBI Taxonomy" id="1805029"/>
    <lineage>
        <taxon>Bacteria</taxon>
        <taxon>Pseudomonadati</taxon>
        <taxon>Atribacterota</taxon>
        <taxon>Candidatus Phoenicimicrobiia</taxon>
        <taxon>Candidatus Pheonicimicrobiales</taxon>
        <taxon>Candidatus Phoenicimicrobiaceae</taxon>
        <taxon>Candidatus Infernicultor</taxon>
    </lineage>
</organism>
<dbReference type="FunFam" id="3.40.120.10:FF:000001">
    <property type="entry name" value="Phosphoglucosamine mutase"/>
    <property type="match status" value="1"/>
</dbReference>
<protein>
    <recommendedName>
        <fullName evidence="6 8">Phosphoglucosamine mutase</fullName>
        <ecNumber evidence="6 8">5.4.2.10</ecNumber>
    </recommendedName>
</protein>
<evidence type="ECO:0000313" key="14">
    <source>
        <dbReference type="EMBL" id="PIX35051.1"/>
    </source>
</evidence>
<dbReference type="Pfam" id="PF02879">
    <property type="entry name" value="PGM_PMM_II"/>
    <property type="match status" value="1"/>
</dbReference>
<dbReference type="EMBL" id="MNYY01000078">
    <property type="protein sequence ID" value="OIP70812.1"/>
    <property type="molecule type" value="Genomic_DNA"/>
</dbReference>
<evidence type="ECO:0000313" key="17">
    <source>
        <dbReference type="Proteomes" id="UP000182763"/>
    </source>
</evidence>
<dbReference type="PROSITE" id="PS00710">
    <property type="entry name" value="PGM_PMM"/>
    <property type="match status" value="1"/>
</dbReference>
<evidence type="ECO:0000256" key="7">
    <source>
        <dbReference type="RuleBase" id="RU004326"/>
    </source>
</evidence>
<comment type="similarity">
    <text evidence="1 6 7">Belongs to the phosphohexose mutase family.</text>
</comment>
<evidence type="ECO:0000256" key="2">
    <source>
        <dbReference type="ARBA" id="ARBA00022553"/>
    </source>
</evidence>
<keyword evidence="4 6" id="KW-0460">Magnesium</keyword>
<dbReference type="RefSeq" id="WP_406607900.1">
    <property type="nucleotide sequence ID" value="NZ_PFKO01000266.1"/>
</dbReference>
<dbReference type="PANTHER" id="PTHR42946:SF1">
    <property type="entry name" value="PHOSPHOGLUCOMUTASE (ALPHA-D-GLUCOSE-1,6-BISPHOSPHATE-DEPENDENT)"/>
    <property type="match status" value="1"/>
</dbReference>
<dbReference type="CDD" id="cd05802">
    <property type="entry name" value="GlmM"/>
    <property type="match status" value="1"/>
</dbReference>
<dbReference type="InterPro" id="IPR006352">
    <property type="entry name" value="GlmM_bact"/>
</dbReference>
<dbReference type="InterPro" id="IPR005843">
    <property type="entry name" value="A-D-PHexomutase_C"/>
</dbReference>
<accession>A0A2M7PN71</accession>
<evidence type="ECO:0000259" key="11">
    <source>
        <dbReference type="Pfam" id="PF02879"/>
    </source>
</evidence>
<evidence type="ECO:0000256" key="3">
    <source>
        <dbReference type="ARBA" id="ARBA00022723"/>
    </source>
</evidence>
<keyword evidence="5 6" id="KW-0413">Isomerase</keyword>
<sequence>MKKLFGTDGIRGVANQEPMIAEVVFQIGRAGAYLFKDEIDPKILIGRDTRISGDMLEAALIAGICSMGVDVLRVGIMPTPAVAYLARVYNANCGIVISASHNPFQYNGIKYIRRDGFKFSDLEEEEIERIYFKNYTKNEWPTEKNIGRVKDLSEATEKYIDYIKTTIPSGFNLKGYKIVLDCANGASFIITPQVFTELGAKIITINNKPNGININFECGSTRPDSLRKEVLNQQANLGLSYDGDADRVIAVDEKGNIVDGDQIMAIYALNLIKKGQLLNNTMVTTLMSNIGLDRVIKKAGGKVIRTNIGDRYVLEMMKKIKAVLGGEQSGHIIFLQYGTTGDGLLTSLQLLKVLQEEEKSLSNLASVMEKYPQIILNFKVKDKGEFFKNIYLKKTIKEIERKFKGKGRIFVRPSGTEPLIRILLEGESREELEEISQDLREVIEREVIKNLD</sequence>
<comment type="cofactor">
    <cofactor evidence="6">
        <name>Mg(2+)</name>
        <dbReference type="ChEBI" id="CHEBI:18420"/>
    </cofactor>
    <text evidence="6">Binds 1 Mg(2+) ion per subunit.</text>
</comment>
<dbReference type="GO" id="GO:0005975">
    <property type="term" value="P:carbohydrate metabolic process"/>
    <property type="evidence" value="ECO:0007669"/>
    <property type="project" value="InterPro"/>
</dbReference>
<dbReference type="Pfam" id="PF02878">
    <property type="entry name" value="PGM_PMM_I"/>
    <property type="match status" value="1"/>
</dbReference>
<dbReference type="InterPro" id="IPR005845">
    <property type="entry name" value="A-D-PHexomutase_a/b/a-II"/>
</dbReference>
<dbReference type="HAMAP" id="MF_01554_B">
    <property type="entry name" value="GlmM_B"/>
    <property type="match status" value="1"/>
</dbReference>
<feature type="modified residue" description="Phosphoserine" evidence="6">
    <location>
        <position position="100"/>
    </location>
</feature>
<keyword evidence="3 6" id="KW-0479">Metal-binding</keyword>
<accession>A0A1J5GEW2</accession>
<feature type="binding site" evidence="6">
    <location>
        <position position="242"/>
    </location>
    <ligand>
        <name>Mg(2+)</name>
        <dbReference type="ChEBI" id="CHEBI:18420"/>
    </ligand>
</feature>
<dbReference type="Proteomes" id="UP000230646">
    <property type="component" value="Unassembled WGS sequence"/>
</dbReference>
<dbReference type="Proteomes" id="UP000228560">
    <property type="component" value="Unassembled WGS sequence"/>
</dbReference>
<dbReference type="EMBL" id="PFIP01000023">
    <property type="protein sequence ID" value="PIX35051.1"/>
    <property type="molecule type" value="Genomic_DNA"/>
</dbReference>
<comment type="function">
    <text evidence="6 8">Catalyzes the conversion of glucosamine-6-phosphate to glucosamine-1-phosphate.</text>
</comment>
<evidence type="ECO:0000313" key="15">
    <source>
        <dbReference type="EMBL" id="PIY32049.1"/>
    </source>
</evidence>
<reference evidence="13 17" key="1">
    <citation type="journal article" date="2016" name="Environ. Microbiol.">
        <title>Genomic resolution of a cold subsurface aquifer community provides metabolic insights for novel microbes adapted to high CO concentrations.</title>
        <authorList>
            <person name="Probst A.J."/>
            <person name="Castelle C.J."/>
            <person name="Singh A."/>
            <person name="Brown C.T."/>
            <person name="Anantharaman K."/>
            <person name="Sharon I."/>
            <person name="Hug L.A."/>
            <person name="Burstein D."/>
            <person name="Emerson J.B."/>
            <person name="Thomas B.C."/>
            <person name="Banfield J.F."/>
        </authorList>
    </citation>
    <scope>NUCLEOTIDE SEQUENCE [LARGE SCALE GENOMIC DNA]</scope>
    <source>
        <strain evidence="13">CG2_30_33_13</strain>
    </source>
</reference>
<dbReference type="GO" id="GO:0006048">
    <property type="term" value="P:UDP-N-acetylglucosamine biosynthetic process"/>
    <property type="evidence" value="ECO:0007669"/>
    <property type="project" value="TreeGrafter"/>
</dbReference>
<feature type="domain" description="Alpha-D-phosphohexomutase alpha/beta/alpha" evidence="10">
    <location>
        <begin position="3"/>
        <end position="135"/>
    </location>
</feature>
<dbReference type="InterPro" id="IPR016066">
    <property type="entry name" value="A-D-PHexomutase_CS"/>
</dbReference>
<accession>A0A2M7KA99</accession>
<dbReference type="InterPro" id="IPR005846">
    <property type="entry name" value="A-D-PHexomutase_a/b/a-III"/>
</dbReference>
<dbReference type="GO" id="GO:0005829">
    <property type="term" value="C:cytosol"/>
    <property type="evidence" value="ECO:0007669"/>
    <property type="project" value="TreeGrafter"/>
</dbReference>
<comment type="catalytic activity">
    <reaction evidence="6 8">
        <text>alpha-D-glucosamine 1-phosphate = D-glucosamine 6-phosphate</text>
        <dbReference type="Rhea" id="RHEA:23424"/>
        <dbReference type="ChEBI" id="CHEBI:58516"/>
        <dbReference type="ChEBI" id="CHEBI:58725"/>
        <dbReference type="EC" id="5.4.2.10"/>
    </reaction>
</comment>
<reference evidence="14" key="2">
    <citation type="submission" date="2017-09" db="EMBL/GenBank/DDBJ databases">
        <title>Depth-based differentiation of microbial function through sediment-hosted aquifers and enrichment of novel symbionts in the deep terrestrial subsurface.</title>
        <authorList>
            <person name="Probst A.J."/>
            <person name="Ladd B."/>
            <person name="Jarett J.K."/>
            <person name="Geller-Mcgrath D.E."/>
            <person name="Sieber C.M.K."/>
            <person name="Emerson J.B."/>
            <person name="Anantharaman K."/>
            <person name="Thomas B.C."/>
            <person name="Malmstrom R."/>
            <person name="Stieglmeier M."/>
            <person name="Klingl A."/>
            <person name="Woyke T."/>
            <person name="Ryan C.M."/>
            <person name="Banfield J.F."/>
        </authorList>
    </citation>
    <scope>NUCLEOTIDE SEQUENCE</scope>
    <source>
        <strain evidence="14">CG_4_8_14_3_um_filter_34_18</strain>
    </source>
</reference>
<evidence type="ECO:0000256" key="8">
    <source>
        <dbReference type="RuleBase" id="RU004327"/>
    </source>
</evidence>
<feature type="active site" description="Phosphoserine intermediate" evidence="6">
    <location>
        <position position="100"/>
    </location>
</feature>
<dbReference type="PANTHER" id="PTHR42946">
    <property type="entry name" value="PHOSPHOHEXOSE MUTASE"/>
    <property type="match status" value="1"/>
</dbReference>
<dbReference type="InterPro" id="IPR005841">
    <property type="entry name" value="Alpha-D-phosphohexomutase_SF"/>
</dbReference>
<dbReference type="InterPro" id="IPR016055">
    <property type="entry name" value="A-D-PHexomutase_a/b/a-I/II/III"/>
</dbReference>
<dbReference type="Pfam" id="PF02880">
    <property type="entry name" value="PGM_PMM_III"/>
    <property type="match status" value="1"/>
</dbReference>
<dbReference type="InterPro" id="IPR036900">
    <property type="entry name" value="A-D-PHexomutase_C_sf"/>
</dbReference>
<dbReference type="EMBL" id="PFTV01000013">
    <property type="protein sequence ID" value="PJB58024.1"/>
    <property type="molecule type" value="Genomic_DNA"/>
</dbReference>
<dbReference type="GO" id="GO:0008966">
    <property type="term" value="F:phosphoglucosamine mutase activity"/>
    <property type="evidence" value="ECO:0007669"/>
    <property type="project" value="UniProtKB-UniRule"/>
</dbReference>
<evidence type="ECO:0000313" key="16">
    <source>
        <dbReference type="EMBL" id="PJB58024.1"/>
    </source>
</evidence>
<dbReference type="NCBIfam" id="TIGR01455">
    <property type="entry name" value="glmM"/>
    <property type="match status" value="1"/>
</dbReference>
<gene>
    <name evidence="6" type="primary">glmM</name>
    <name evidence="13" type="ORF">AUK42_03950</name>
    <name evidence="16" type="ORF">CO097_00515</name>
    <name evidence="15" type="ORF">COZ07_07070</name>
    <name evidence="14" type="ORF">COZ58_01580</name>
</gene>
<dbReference type="EC" id="5.4.2.10" evidence="6 8"/>
<name>A0A1J5GEW2_9BACT</name>
<dbReference type="SUPFAM" id="SSF53738">
    <property type="entry name" value="Phosphoglucomutase, first 3 domains"/>
    <property type="match status" value="3"/>
</dbReference>
<comment type="PTM">
    <text evidence="6">Activated by phosphorylation.</text>
</comment>
<dbReference type="InterPro" id="IPR005844">
    <property type="entry name" value="A-D-PHexomutase_a/b/a-I"/>
</dbReference>
<dbReference type="EMBL" id="PFKO01000266">
    <property type="protein sequence ID" value="PIY32049.1"/>
    <property type="molecule type" value="Genomic_DNA"/>
</dbReference>
<feature type="binding site" description="via phosphate group" evidence="6">
    <location>
        <position position="100"/>
    </location>
    <ligand>
        <name>Mg(2+)</name>
        <dbReference type="ChEBI" id="CHEBI:18420"/>
    </ligand>
</feature>
<dbReference type="GO" id="GO:0004615">
    <property type="term" value="F:phosphomannomutase activity"/>
    <property type="evidence" value="ECO:0007669"/>
    <property type="project" value="TreeGrafter"/>
</dbReference>
<dbReference type="InterPro" id="IPR050060">
    <property type="entry name" value="Phosphoglucosamine_mutase"/>
</dbReference>
<dbReference type="STRING" id="1805029.AUK42_03950"/>
<feature type="binding site" evidence="6">
    <location>
        <position position="246"/>
    </location>
    <ligand>
        <name>Mg(2+)</name>
        <dbReference type="ChEBI" id="CHEBI:18420"/>
    </ligand>
</feature>
<comment type="caution">
    <text evidence="13">The sequence shown here is derived from an EMBL/GenBank/DDBJ whole genome shotgun (WGS) entry which is preliminary data.</text>
</comment>
<evidence type="ECO:0000313" key="18">
    <source>
        <dbReference type="Proteomes" id="UP000228560"/>
    </source>
</evidence>
<evidence type="ECO:0000256" key="1">
    <source>
        <dbReference type="ARBA" id="ARBA00010231"/>
    </source>
</evidence>
<feature type="domain" description="Alpha-D-phosphohexomutase alpha/beta/alpha" evidence="12">
    <location>
        <begin position="259"/>
        <end position="371"/>
    </location>
</feature>
<dbReference type="AlphaFoldDB" id="A0A1J5GEW2"/>
<dbReference type="GO" id="GO:0000287">
    <property type="term" value="F:magnesium ion binding"/>
    <property type="evidence" value="ECO:0007669"/>
    <property type="project" value="UniProtKB-UniRule"/>
</dbReference>
<evidence type="ECO:0000259" key="9">
    <source>
        <dbReference type="Pfam" id="PF00408"/>
    </source>
</evidence>
<evidence type="ECO:0000256" key="5">
    <source>
        <dbReference type="ARBA" id="ARBA00023235"/>
    </source>
</evidence>